<dbReference type="PANTHER" id="PTHR30055">
    <property type="entry name" value="HTH-TYPE TRANSCRIPTIONAL REGULATOR RUTR"/>
    <property type="match status" value="1"/>
</dbReference>
<dbReference type="AlphaFoldDB" id="A0A7W6H807"/>
<sequence>MPESETISKTGLTRGGRPSKKAAEALDLRILSEATRLFAANGFAATSMEQVVSACGAGKDTIYRRYASKTALFQAVLDHLRRHAVERLEAATPAEGPPLDRLSSFARQLLSINLDPQLLALHRISYGELIVFGCAPKLATADDPILQRFTALVSAAQEAGDMAPGDAAFIADQLLYAIAVKPTLAAMLDPHAFRDEGQSTLYFQRAWQLFMQGASI</sequence>
<feature type="domain" description="HTH tetR-type" evidence="6">
    <location>
        <begin position="24"/>
        <end position="84"/>
    </location>
</feature>
<keyword evidence="1" id="KW-0805">Transcription regulation</keyword>
<protein>
    <submittedName>
        <fullName evidence="7">AcrR family transcriptional regulator</fullName>
    </submittedName>
</protein>
<dbReference type="InterPro" id="IPR050109">
    <property type="entry name" value="HTH-type_TetR-like_transc_reg"/>
</dbReference>
<dbReference type="GO" id="GO:0003700">
    <property type="term" value="F:DNA-binding transcription factor activity"/>
    <property type="evidence" value="ECO:0007669"/>
    <property type="project" value="TreeGrafter"/>
</dbReference>
<dbReference type="Gene3D" id="1.10.357.10">
    <property type="entry name" value="Tetracycline Repressor, domain 2"/>
    <property type="match status" value="1"/>
</dbReference>
<dbReference type="RefSeq" id="WP_210291904.1">
    <property type="nucleotide sequence ID" value="NZ_JACIEK010000017.1"/>
</dbReference>
<dbReference type="InterPro" id="IPR009057">
    <property type="entry name" value="Homeodomain-like_sf"/>
</dbReference>
<dbReference type="InterPro" id="IPR001647">
    <property type="entry name" value="HTH_TetR"/>
</dbReference>
<evidence type="ECO:0000313" key="7">
    <source>
        <dbReference type="EMBL" id="MBB4000296.1"/>
    </source>
</evidence>
<keyword evidence="2 4" id="KW-0238">DNA-binding</keyword>
<dbReference type="PRINTS" id="PR00455">
    <property type="entry name" value="HTHTETR"/>
</dbReference>
<dbReference type="Pfam" id="PF14246">
    <property type="entry name" value="TetR_C_7"/>
    <property type="match status" value="1"/>
</dbReference>
<dbReference type="Pfam" id="PF00440">
    <property type="entry name" value="TetR_N"/>
    <property type="match status" value="1"/>
</dbReference>
<dbReference type="SUPFAM" id="SSF46689">
    <property type="entry name" value="Homeodomain-like"/>
    <property type="match status" value="1"/>
</dbReference>
<feature type="compositionally biased region" description="Polar residues" evidence="5">
    <location>
        <begin position="1"/>
        <end position="11"/>
    </location>
</feature>
<evidence type="ECO:0000259" key="6">
    <source>
        <dbReference type="PROSITE" id="PS50977"/>
    </source>
</evidence>
<evidence type="ECO:0000313" key="8">
    <source>
        <dbReference type="Proteomes" id="UP000542776"/>
    </source>
</evidence>
<name>A0A7W6H807_9HYPH</name>
<keyword evidence="3" id="KW-0804">Transcription</keyword>
<evidence type="ECO:0000256" key="3">
    <source>
        <dbReference type="ARBA" id="ARBA00023163"/>
    </source>
</evidence>
<dbReference type="SUPFAM" id="SSF48498">
    <property type="entry name" value="Tetracyclin repressor-like, C-terminal domain"/>
    <property type="match status" value="1"/>
</dbReference>
<dbReference type="PROSITE" id="PS50977">
    <property type="entry name" value="HTH_TETR_2"/>
    <property type="match status" value="1"/>
</dbReference>
<reference evidence="7 8" key="1">
    <citation type="submission" date="2020-08" db="EMBL/GenBank/DDBJ databases">
        <title>Genomic Encyclopedia of Type Strains, Phase IV (KMG-IV): sequencing the most valuable type-strain genomes for metagenomic binning, comparative biology and taxonomic classification.</title>
        <authorList>
            <person name="Goeker M."/>
        </authorList>
    </citation>
    <scope>NUCLEOTIDE SEQUENCE [LARGE SCALE GENOMIC DNA]</scope>
    <source>
        <strain evidence="7 8">DSM 102238</strain>
    </source>
</reference>
<dbReference type="PANTHER" id="PTHR30055:SF234">
    <property type="entry name" value="HTH-TYPE TRANSCRIPTIONAL REGULATOR BETI"/>
    <property type="match status" value="1"/>
</dbReference>
<feature type="region of interest" description="Disordered" evidence="5">
    <location>
        <begin position="1"/>
        <end position="20"/>
    </location>
</feature>
<accession>A0A7W6H807</accession>
<evidence type="ECO:0000256" key="4">
    <source>
        <dbReference type="PROSITE-ProRule" id="PRU00335"/>
    </source>
</evidence>
<organism evidence="7 8">
    <name type="scientific">Aureimonas pseudogalii</name>
    <dbReference type="NCBI Taxonomy" id="1744844"/>
    <lineage>
        <taxon>Bacteria</taxon>
        <taxon>Pseudomonadati</taxon>
        <taxon>Pseudomonadota</taxon>
        <taxon>Alphaproteobacteria</taxon>
        <taxon>Hyphomicrobiales</taxon>
        <taxon>Aurantimonadaceae</taxon>
        <taxon>Aureimonas</taxon>
    </lineage>
</organism>
<comment type="caution">
    <text evidence="7">The sequence shown here is derived from an EMBL/GenBank/DDBJ whole genome shotgun (WGS) entry which is preliminary data.</text>
</comment>
<keyword evidence="8" id="KW-1185">Reference proteome</keyword>
<dbReference type="EMBL" id="JACIEK010000017">
    <property type="protein sequence ID" value="MBB4000296.1"/>
    <property type="molecule type" value="Genomic_DNA"/>
</dbReference>
<dbReference type="Proteomes" id="UP000542776">
    <property type="component" value="Unassembled WGS sequence"/>
</dbReference>
<feature type="DNA-binding region" description="H-T-H motif" evidence="4">
    <location>
        <begin position="47"/>
        <end position="66"/>
    </location>
</feature>
<dbReference type="InterPro" id="IPR039536">
    <property type="entry name" value="TetR_C_Proteobacteria"/>
</dbReference>
<dbReference type="GO" id="GO:0000976">
    <property type="term" value="F:transcription cis-regulatory region binding"/>
    <property type="evidence" value="ECO:0007669"/>
    <property type="project" value="TreeGrafter"/>
</dbReference>
<evidence type="ECO:0000256" key="2">
    <source>
        <dbReference type="ARBA" id="ARBA00023125"/>
    </source>
</evidence>
<evidence type="ECO:0000256" key="1">
    <source>
        <dbReference type="ARBA" id="ARBA00023015"/>
    </source>
</evidence>
<dbReference type="InterPro" id="IPR036271">
    <property type="entry name" value="Tet_transcr_reg_TetR-rel_C_sf"/>
</dbReference>
<evidence type="ECO:0000256" key="5">
    <source>
        <dbReference type="SAM" id="MobiDB-lite"/>
    </source>
</evidence>
<gene>
    <name evidence="7" type="ORF">GGR04_004172</name>
</gene>
<proteinExistence type="predicted"/>